<dbReference type="InterPro" id="IPR049892">
    <property type="entry name" value="AA9"/>
</dbReference>
<comment type="caution">
    <text evidence="17">The sequence shown here is derived from an EMBL/GenBank/DDBJ whole genome shotgun (WGS) entry which is preliminary data.</text>
</comment>
<evidence type="ECO:0000256" key="14">
    <source>
        <dbReference type="ARBA" id="ARBA00045077"/>
    </source>
</evidence>
<keyword evidence="12" id="KW-0624">Polysaccharide degradation</keyword>
<keyword evidence="11" id="KW-0119">Carbohydrate metabolism</keyword>
<evidence type="ECO:0000256" key="13">
    <source>
        <dbReference type="ARBA" id="ARBA00044502"/>
    </source>
</evidence>
<dbReference type="CDD" id="cd21175">
    <property type="entry name" value="LPMO_AA9"/>
    <property type="match status" value="1"/>
</dbReference>
<evidence type="ECO:0000256" key="6">
    <source>
        <dbReference type="ARBA" id="ARBA00023001"/>
    </source>
</evidence>
<evidence type="ECO:0000256" key="3">
    <source>
        <dbReference type="ARBA" id="ARBA00022525"/>
    </source>
</evidence>
<keyword evidence="10" id="KW-1015">Disulfide bond</keyword>
<feature type="domain" description="Auxiliary Activity family 9 catalytic" evidence="16">
    <location>
        <begin position="92"/>
        <end position="292"/>
    </location>
</feature>
<comment type="similarity">
    <text evidence="13">Belongs to the polysaccharide monooxygenase AA9 family.</text>
</comment>
<evidence type="ECO:0000256" key="5">
    <source>
        <dbReference type="ARBA" id="ARBA00022729"/>
    </source>
</evidence>
<evidence type="ECO:0000313" key="18">
    <source>
        <dbReference type="Proteomes" id="UP001323405"/>
    </source>
</evidence>
<evidence type="ECO:0000256" key="1">
    <source>
        <dbReference type="ARBA" id="ARBA00001973"/>
    </source>
</evidence>
<comment type="cofactor">
    <cofactor evidence="1">
        <name>Cu(2+)</name>
        <dbReference type="ChEBI" id="CHEBI:29036"/>
    </cofactor>
</comment>
<proteinExistence type="inferred from homology"/>
<keyword evidence="6" id="KW-0136">Cellulose degradation</keyword>
<keyword evidence="7" id="KW-0560">Oxidoreductase</keyword>
<dbReference type="RefSeq" id="XP_062740068.1">
    <property type="nucleotide sequence ID" value="XM_062892801.1"/>
</dbReference>
<dbReference type="Pfam" id="PF03443">
    <property type="entry name" value="AA9"/>
    <property type="match status" value="1"/>
</dbReference>
<evidence type="ECO:0000259" key="16">
    <source>
        <dbReference type="Pfam" id="PF03443"/>
    </source>
</evidence>
<gene>
    <name evidence="17" type="ORF">QC762_611220</name>
</gene>
<evidence type="ECO:0000256" key="9">
    <source>
        <dbReference type="ARBA" id="ARBA00023033"/>
    </source>
</evidence>
<evidence type="ECO:0000256" key="15">
    <source>
        <dbReference type="ARBA" id="ARBA00047174"/>
    </source>
</evidence>
<evidence type="ECO:0000256" key="7">
    <source>
        <dbReference type="ARBA" id="ARBA00023002"/>
    </source>
</evidence>
<keyword evidence="5" id="KW-0732">Signal</keyword>
<name>A0ABR0G5U7_9PEZI</name>
<dbReference type="Proteomes" id="UP001323405">
    <property type="component" value="Unassembled WGS sequence"/>
</dbReference>
<dbReference type="InterPro" id="IPR005103">
    <property type="entry name" value="AA9_LPMO"/>
</dbReference>
<reference evidence="17 18" key="1">
    <citation type="journal article" date="2023" name="bioRxiv">
        <title>High-quality genome assemblies of four members of thePodospora anserinaspecies complex.</title>
        <authorList>
            <person name="Ament-Velasquez S.L."/>
            <person name="Vogan A.A."/>
            <person name="Wallerman O."/>
            <person name="Hartmann F."/>
            <person name="Gautier V."/>
            <person name="Silar P."/>
            <person name="Giraud T."/>
            <person name="Johannesson H."/>
        </authorList>
    </citation>
    <scope>NUCLEOTIDE SEQUENCE [LARGE SCALE GENOMIC DNA]</scope>
    <source>
        <strain evidence="17 18">CBS 415.72m</strain>
    </source>
</reference>
<keyword evidence="18" id="KW-1185">Reference proteome</keyword>
<dbReference type="GeneID" id="87912708"/>
<protein>
    <recommendedName>
        <fullName evidence="15">lytic cellulose monooxygenase (C4-dehydrogenating)</fullName>
        <ecNumber evidence="15">1.14.99.56</ecNumber>
    </recommendedName>
</protein>
<evidence type="ECO:0000256" key="4">
    <source>
        <dbReference type="ARBA" id="ARBA00022723"/>
    </source>
</evidence>
<comment type="subcellular location">
    <subcellularLocation>
        <location evidence="2">Secreted</location>
    </subcellularLocation>
</comment>
<accession>A0ABR0G5U7</accession>
<keyword evidence="9" id="KW-0503">Monooxygenase</keyword>
<evidence type="ECO:0000256" key="11">
    <source>
        <dbReference type="ARBA" id="ARBA00023277"/>
    </source>
</evidence>
<keyword evidence="8" id="KW-0186">Copper</keyword>
<dbReference type="Gene3D" id="2.70.50.70">
    <property type="match status" value="1"/>
</dbReference>
<organism evidence="17 18">
    <name type="scientific">Podospora pseudocomata</name>
    <dbReference type="NCBI Taxonomy" id="2093779"/>
    <lineage>
        <taxon>Eukaryota</taxon>
        <taxon>Fungi</taxon>
        <taxon>Dikarya</taxon>
        <taxon>Ascomycota</taxon>
        <taxon>Pezizomycotina</taxon>
        <taxon>Sordariomycetes</taxon>
        <taxon>Sordariomycetidae</taxon>
        <taxon>Sordariales</taxon>
        <taxon>Podosporaceae</taxon>
        <taxon>Podospora</taxon>
    </lineage>
</organism>
<dbReference type="EC" id="1.14.99.56" evidence="15"/>
<dbReference type="EMBL" id="JAFFHA010000008">
    <property type="protein sequence ID" value="KAK4651093.1"/>
    <property type="molecule type" value="Genomic_DNA"/>
</dbReference>
<evidence type="ECO:0000256" key="2">
    <source>
        <dbReference type="ARBA" id="ARBA00004613"/>
    </source>
</evidence>
<evidence type="ECO:0000256" key="8">
    <source>
        <dbReference type="ARBA" id="ARBA00023008"/>
    </source>
</evidence>
<sequence>MCLIWRLKNREMKPRSQPWITKRRICNRFSRDRRRSMDIYLEGRRALINDIPLTSHHPINPQLPLPSKSEPLAMKLSSFTILAGLAAQAQAHYIFNILIVNGQRIGGEYTYVRRNSNSYNPAFPDILTSDELRCNRGAKPGGNVQTYEVKAGDKIGFKVFNNEFIEHPGPGFIYMSKAPGSVATYDGSGEWFKVYETGLCRGGGNVDTNWCSWQKDRLEFTIPPKTPPGEYLVRIEHIGLHEGHVRRAQFYITCAQLKITGPGGGNPSPLVRIPGIYNANDPGIAYNKWTNNPAAYRMPGPAVWNGN</sequence>
<keyword evidence="3" id="KW-0964">Secreted</keyword>
<dbReference type="PANTHER" id="PTHR33353:SF2">
    <property type="entry name" value="ENDO-BETA-1,4-GLUCANASE D"/>
    <property type="match status" value="1"/>
</dbReference>
<comment type="catalytic activity">
    <reaction evidence="14">
        <text>[(1-&gt;4)-beta-D-glucosyl]n+m + reduced acceptor + O2 = 4-dehydro-beta-D-glucosyl-[(1-&gt;4)-beta-D-glucosyl]n-1 + [(1-&gt;4)-beta-D-glucosyl]m + acceptor + H2O.</text>
        <dbReference type="EC" id="1.14.99.56"/>
    </reaction>
</comment>
<evidence type="ECO:0000256" key="10">
    <source>
        <dbReference type="ARBA" id="ARBA00023157"/>
    </source>
</evidence>
<dbReference type="PANTHER" id="PTHR33353">
    <property type="entry name" value="PUTATIVE (AFU_ORTHOLOGUE AFUA_1G12560)-RELATED"/>
    <property type="match status" value="1"/>
</dbReference>
<keyword evidence="4" id="KW-0479">Metal-binding</keyword>
<evidence type="ECO:0000313" key="17">
    <source>
        <dbReference type="EMBL" id="KAK4651093.1"/>
    </source>
</evidence>
<evidence type="ECO:0000256" key="12">
    <source>
        <dbReference type="ARBA" id="ARBA00023326"/>
    </source>
</evidence>